<dbReference type="GO" id="GO:0003700">
    <property type="term" value="F:DNA-binding transcription factor activity"/>
    <property type="evidence" value="ECO:0007669"/>
    <property type="project" value="TreeGrafter"/>
</dbReference>
<reference evidence="1 2" key="1">
    <citation type="submission" date="2014-08" db="EMBL/GenBank/DDBJ databases">
        <title>Clostridium innocuum, an unnegligible vancomycin-resistant pathogen causing extra-intestinal infections.</title>
        <authorList>
            <person name="Feng Y."/>
            <person name="Chiu C.-H."/>
        </authorList>
    </citation>
    <scope>NUCLEOTIDE SEQUENCE [LARGE SCALE GENOMIC DNA]</scope>
    <source>
        <strain evidence="1 2">AN88</strain>
    </source>
</reference>
<evidence type="ECO:0000313" key="1">
    <source>
        <dbReference type="EMBL" id="KGJ54239.1"/>
    </source>
</evidence>
<dbReference type="SUPFAM" id="SSF46785">
    <property type="entry name" value="Winged helix' DNA-binding domain"/>
    <property type="match status" value="1"/>
</dbReference>
<accession>A0A099I8D3</accession>
<protein>
    <submittedName>
        <fullName evidence="1">Rrf2 family transcriptional regulator</fullName>
    </submittedName>
</protein>
<dbReference type="Proteomes" id="UP000030008">
    <property type="component" value="Unassembled WGS sequence"/>
</dbReference>
<proteinExistence type="predicted"/>
<organism evidence="1 2">
    <name type="scientific">Clostridium innocuum</name>
    <dbReference type="NCBI Taxonomy" id="1522"/>
    <lineage>
        <taxon>Bacteria</taxon>
        <taxon>Bacillati</taxon>
        <taxon>Bacillota</taxon>
        <taxon>Clostridia</taxon>
        <taxon>Eubacteriales</taxon>
        <taxon>Clostridiaceae</taxon>
        <taxon>Clostridium</taxon>
    </lineage>
</organism>
<dbReference type="PANTHER" id="PTHR33221:SF15">
    <property type="entry name" value="HTH-TYPE TRANSCRIPTIONAL REGULATOR YWGB-RELATED"/>
    <property type="match status" value="1"/>
</dbReference>
<dbReference type="Gene3D" id="1.10.10.10">
    <property type="entry name" value="Winged helix-like DNA-binding domain superfamily/Winged helix DNA-binding domain"/>
    <property type="match status" value="1"/>
</dbReference>
<dbReference type="AlphaFoldDB" id="A0A099I8D3"/>
<dbReference type="InterPro" id="IPR036388">
    <property type="entry name" value="WH-like_DNA-bd_sf"/>
</dbReference>
<dbReference type="RefSeq" id="WP_044904350.1">
    <property type="nucleotide sequence ID" value="NZ_JAQCQO010000001.1"/>
</dbReference>
<dbReference type="InterPro" id="IPR000944">
    <property type="entry name" value="Tscrpt_reg_Rrf2"/>
</dbReference>
<gene>
    <name evidence="1" type="ORF">CIAN88_04715</name>
</gene>
<name>A0A099I8D3_CLOIN</name>
<dbReference type="InterPro" id="IPR036390">
    <property type="entry name" value="WH_DNA-bd_sf"/>
</dbReference>
<dbReference type="PROSITE" id="PS01332">
    <property type="entry name" value="HTH_RRF2_1"/>
    <property type="match status" value="1"/>
</dbReference>
<evidence type="ECO:0000313" key="2">
    <source>
        <dbReference type="Proteomes" id="UP000030008"/>
    </source>
</evidence>
<dbReference type="GO" id="GO:0005829">
    <property type="term" value="C:cytosol"/>
    <property type="evidence" value="ECO:0007669"/>
    <property type="project" value="TreeGrafter"/>
</dbReference>
<dbReference type="PANTHER" id="PTHR33221">
    <property type="entry name" value="WINGED HELIX-TURN-HELIX TRANSCRIPTIONAL REGULATOR, RRF2 FAMILY"/>
    <property type="match status" value="1"/>
</dbReference>
<dbReference type="Pfam" id="PF02082">
    <property type="entry name" value="Rrf2"/>
    <property type="match status" value="1"/>
</dbReference>
<dbReference type="PROSITE" id="PS51197">
    <property type="entry name" value="HTH_RRF2_2"/>
    <property type="match status" value="1"/>
</dbReference>
<dbReference type="EMBL" id="JQIF01000019">
    <property type="protein sequence ID" value="KGJ54239.1"/>
    <property type="molecule type" value="Genomic_DNA"/>
</dbReference>
<comment type="caution">
    <text evidence="1">The sequence shown here is derived from an EMBL/GenBank/DDBJ whole genome shotgun (WGS) entry which is preliminary data.</text>
</comment>
<sequence>MNSEFIIALHALAYLRHRNTKVSSEELAKSICTNPARIRKVMAKLKKAGLLETREGNSGGYELQGDASAIKLSDLAQALQQPLTKSGWRSGALNTYCMVATGMGTVVDTLEASLNAVCMQYLSQITIEDISQQLIAIENHKNKEE</sequence>
<dbReference type="InterPro" id="IPR030489">
    <property type="entry name" value="TR_Rrf2-type_CS"/>
</dbReference>